<name>A0A0A2MDV8_9FLAO</name>
<dbReference type="STRING" id="1121899.GCA_000430025_01829"/>
<comment type="caution">
    <text evidence="2">The sequence shown here is derived from an EMBL/GenBank/DDBJ whole genome shotgun (WGS) entry which is preliminary data.</text>
</comment>
<evidence type="ECO:0000313" key="3">
    <source>
        <dbReference type="Proteomes" id="UP000030121"/>
    </source>
</evidence>
<reference evidence="2 3" key="1">
    <citation type="submission" date="2013-09" db="EMBL/GenBank/DDBJ databases">
        <authorList>
            <person name="Zeng Z."/>
            <person name="Chen C."/>
        </authorList>
    </citation>
    <scope>NUCLEOTIDE SEQUENCE [LARGE SCALE GENOMIC DNA]</scope>
    <source>
        <strain evidence="2 3">GH29-5</strain>
    </source>
</reference>
<dbReference type="EMBL" id="JRLW01000005">
    <property type="protein sequence ID" value="KGO89781.1"/>
    <property type="molecule type" value="Genomic_DNA"/>
</dbReference>
<keyword evidence="3" id="KW-1185">Reference proteome</keyword>
<protein>
    <submittedName>
        <fullName evidence="2">NAD metabolism ATPase/kinase</fullName>
    </submittedName>
</protein>
<dbReference type="Proteomes" id="UP000030121">
    <property type="component" value="Unassembled WGS sequence"/>
</dbReference>
<dbReference type="InterPro" id="IPR025393">
    <property type="entry name" value="DUF4301"/>
</dbReference>
<organism evidence="2 3">
    <name type="scientific">Flavobacterium suncheonense GH29-5 = DSM 17707</name>
    <dbReference type="NCBI Taxonomy" id="1121899"/>
    <lineage>
        <taxon>Bacteria</taxon>
        <taxon>Pseudomonadati</taxon>
        <taxon>Bacteroidota</taxon>
        <taxon>Flavobacteriia</taxon>
        <taxon>Flavobacteriales</taxon>
        <taxon>Flavobacteriaceae</taxon>
        <taxon>Flavobacterium</taxon>
    </lineage>
</organism>
<dbReference type="AlphaFoldDB" id="A0A0A2MDV8"/>
<dbReference type="OrthoDB" id="5572060at2"/>
<keyword evidence="2" id="KW-0808">Transferase</keyword>
<dbReference type="InterPro" id="IPR029044">
    <property type="entry name" value="Nucleotide-diphossugar_trans"/>
</dbReference>
<proteinExistence type="predicted"/>
<dbReference type="eggNOG" id="COG3172">
    <property type="taxonomic scope" value="Bacteria"/>
</dbReference>
<dbReference type="GO" id="GO:0016301">
    <property type="term" value="F:kinase activity"/>
    <property type="evidence" value="ECO:0007669"/>
    <property type="project" value="UniProtKB-KW"/>
</dbReference>
<gene>
    <name evidence="2" type="ORF">Q764_06235</name>
</gene>
<sequence length="514" mass="58798">MEKTFSEQDLVYIAKRGNSLEKILQQLHYFRNGISKMDLERSATHNDGIWVFSEAEVKTFSAYFDKHKSKYEIEKFVPASGAATRMFQFLSEFLDRFNPETDTVTSYVNRHNDSNISVFVVGIRNFPFYAELKERTRQLYPDYNQFNSDKKIHAIISTLLTKDGLNFANKPKGVLPFHKKGEAVLTPIDEHVSEAAFYASEKGEAKIHFTISPEFQRDFETILAKYPQIKATFSYQDATSDTIAVDHDNIPFRLENGELFFRPGGHGALIDNLNQLTSDIIFIKNIDNVAQNDKQKLAAYKKLLGGILLQVQYQVFAYLQVLHDDNEASQEQIDEIKKYAETKLNFLLPEEFEMFKKSFQVEYLIKLLNRPIRVCGMVKNEGEPGGGPFWVKDKKGRLTLQIVESSQIDLQNENQKTILNNATHFNPVDLVCGVKDFRGNKFDLTKFVDPDAAFITEKTKSGKPIKAFELPGLWNGAMAKWTTVFVEVPLATFNPVKTVNDLLKPAHQPNDLER</sequence>
<feature type="domain" description="DUF4301" evidence="1">
    <location>
        <begin position="7"/>
        <end position="508"/>
    </location>
</feature>
<dbReference type="RefSeq" id="WP_026980276.1">
    <property type="nucleotide sequence ID" value="NZ_AUCZ01000008.1"/>
</dbReference>
<dbReference type="SUPFAM" id="SSF53448">
    <property type="entry name" value="Nucleotide-diphospho-sugar transferases"/>
    <property type="match status" value="1"/>
</dbReference>
<keyword evidence="2" id="KW-0418">Kinase</keyword>
<accession>A0A0A2MDV8</accession>
<dbReference type="Pfam" id="PF14134">
    <property type="entry name" value="DUF4301"/>
    <property type="match status" value="1"/>
</dbReference>
<evidence type="ECO:0000259" key="1">
    <source>
        <dbReference type="Pfam" id="PF14134"/>
    </source>
</evidence>
<evidence type="ECO:0000313" key="2">
    <source>
        <dbReference type="EMBL" id="KGO89781.1"/>
    </source>
</evidence>